<dbReference type="InterPro" id="IPR008928">
    <property type="entry name" value="6-hairpin_glycosidase_sf"/>
</dbReference>
<feature type="region of interest" description="Disordered" evidence="1">
    <location>
        <begin position="122"/>
        <end position="143"/>
    </location>
</feature>
<dbReference type="AlphaFoldDB" id="W9CKU1"/>
<evidence type="ECO:0000256" key="1">
    <source>
        <dbReference type="SAM" id="MobiDB-lite"/>
    </source>
</evidence>
<dbReference type="GO" id="GO:0005975">
    <property type="term" value="P:carbohydrate metabolic process"/>
    <property type="evidence" value="ECO:0007669"/>
    <property type="project" value="InterPro"/>
</dbReference>
<dbReference type="Gene3D" id="1.50.10.10">
    <property type="match status" value="1"/>
</dbReference>
<name>W9CKU1_SCLBF</name>
<reference evidence="2 3" key="1">
    <citation type="journal article" date="2014" name="Genome Announc.">
        <title>Draft genome sequence of Sclerotinia borealis, a psychrophilic plant pathogenic fungus.</title>
        <authorList>
            <person name="Mardanov A.V."/>
            <person name="Beletsky A.V."/>
            <person name="Kadnikov V.V."/>
            <person name="Ignatov A.N."/>
            <person name="Ravin N.V."/>
        </authorList>
    </citation>
    <scope>NUCLEOTIDE SEQUENCE [LARGE SCALE GENOMIC DNA]</scope>
    <source>
        <strain evidence="3">F-4157</strain>
    </source>
</reference>
<protein>
    <submittedName>
        <fullName evidence="2">Bacterial alpha-L-rhamnosidase domain protein</fullName>
    </submittedName>
</protein>
<dbReference type="PANTHER" id="PTHR34987:SF6">
    <property type="entry name" value="ALPHA-L-RHAMNOSIDASE SIX-HAIRPIN GLYCOSIDASE DOMAIN-CONTAINING PROTEIN"/>
    <property type="match status" value="1"/>
</dbReference>
<keyword evidence="3" id="KW-1185">Reference proteome</keyword>
<dbReference type="EMBL" id="AYSA01000137">
    <property type="protein sequence ID" value="ESZ96466.1"/>
    <property type="molecule type" value="Genomic_DNA"/>
</dbReference>
<dbReference type="InterPro" id="IPR012341">
    <property type="entry name" value="6hp_glycosidase-like_sf"/>
</dbReference>
<gene>
    <name evidence="2" type="ORF">SBOR_3198</name>
</gene>
<dbReference type="PANTHER" id="PTHR34987">
    <property type="entry name" value="C, PUTATIVE (AFU_ORTHOLOGUE AFUA_3G02880)-RELATED"/>
    <property type="match status" value="1"/>
</dbReference>
<dbReference type="SUPFAM" id="SSF48208">
    <property type="entry name" value="Six-hairpin glycosidases"/>
    <property type="match status" value="1"/>
</dbReference>
<comment type="caution">
    <text evidence="2">The sequence shown here is derived from an EMBL/GenBank/DDBJ whole genome shotgun (WGS) entry which is preliminary data.</text>
</comment>
<evidence type="ECO:0000313" key="2">
    <source>
        <dbReference type="EMBL" id="ESZ96466.1"/>
    </source>
</evidence>
<accession>W9CKU1</accession>
<feature type="compositionally biased region" description="Pro residues" evidence="1">
    <location>
        <begin position="128"/>
        <end position="143"/>
    </location>
</feature>
<dbReference type="OrthoDB" id="10036721at2759"/>
<organism evidence="2 3">
    <name type="scientific">Sclerotinia borealis (strain F-4128)</name>
    <dbReference type="NCBI Taxonomy" id="1432307"/>
    <lineage>
        <taxon>Eukaryota</taxon>
        <taxon>Fungi</taxon>
        <taxon>Dikarya</taxon>
        <taxon>Ascomycota</taxon>
        <taxon>Pezizomycotina</taxon>
        <taxon>Leotiomycetes</taxon>
        <taxon>Helotiales</taxon>
        <taxon>Sclerotiniaceae</taxon>
        <taxon>Sclerotinia</taxon>
    </lineage>
</organism>
<evidence type="ECO:0000313" key="3">
    <source>
        <dbReference type="Proteomes" id="UP000019487"/>
    </source>
</evidence>
<dbReference type="STRING" id="1432307.W9CKU1"/>
<dbReference type="HOGENOM" id="CLU_1807337_0_0_1"/>
<proteinExistence type="predicted"/>
<dbReference type="GO" id="GO:0003824">
    <property type="term" value="F:catalytic activity"/>
    <property type="evidence" value="ECO:0007669"/>
    <property type="project" value="UniProtKB-ARBA"/>
</dbReference>
<dbReference type="Proteomes" id="UP000019487">
    <property type="component" value="Unassembled WGS sequence"/>
</dbReference>
<sequence length="143" mass="15314">MFYSDSTNLLYVSGTNDWGRLTQGGHNSEANMLFYRVLTTGSTLATWASALTLSTVWASLAHTLQSSINKQLFSHSTSAFVDSDTSPTIYPQDANSLALAYGISPLNTTSLISQQLLTNWDPIGAISPEPPPTTSTSTPPPSK</sequence>